<feature type="transmembrane region" description="Helical" evidence="1">
    <location>
        <begin position="6"/>
        <end position="24"/>
    </location>
</feature>
<feature type="transmembrane region" description="Helical" evidence="1">
    <location>
        <begin position="74"/>
        <end position="96"/>
    </location>
</feature>
<comment type="caution">
    <text evidence="2">The sequence shown here is derived from an EMBL/GenBank/DDBJ whole genome shotgun (WGS) entry which is preliminary data.</text>
</comment>
<keyword evidence="3" id="KW-1185">Reference proteome</keyword>
<accession>A0ABW5PWQ6</accession>
<evidence type="ECO:0008006" key="4">
    <source>
        <dbReference type="Google" id="ProtNLM"/>
    </source>
</evidence>
<evidence type="ECO:0000313" key="3">
    <source>
        <dbReference type="Proteomes" id="UP001597451"/>
    </source>
</evidence>
<gene>
    <name evidence="2" type="ORF">ACFSUN_01965</name>
</gene>
<evidence type="ECO:0000256" key="1">
    <source>
        <dbReference type="SAM" id="Phobius"/>
    </source>
</evidence>
<keyword evidence="1" id="KW-1133">Transmembrane helix</keyword>
<sequence length="100" mass="11690">MSTSMLIGILVYVLLFFASVFYNIKFHFVKESRDERGKKILHTSYAFSYLIIIFGWLIITLADEYIKPFSLESYKMAIFFLLTGTNIIISIILFNLKRTS</sequence>
<dbReference type="Proteomes" id="UP001597451">
    <property type="component" value="Unassembled WGS sequence"/>
</dbReference>
<protein>
    <recommendedName>
        <fullName evidence="4">DUF3784 domain-containing protein</fullName>
    </recommendedName>
</protein>
<evidence type="ECO:0000313" key="2">
    <source>
        <dbReference type="EMBL" id="MFD2627555.1"/>
    </source>
</evidence>
<dbReference type="EMBL" id="JBHUMX010000003">
    <property type="protein sequence ID" value="MFD2627555.1"/>
    <property type="molecule type" value="Genomic_DNA"/>
</dbReference>
<dbReference type="RefSeq" id="WP_379560202.1">
    <property type="nucleotide sequence ID" value="NZ_JBHUMX010000003.1"/>
</dbReference>
<keyword evidence="1" id="KW-0472">Membrane</keyword>
<keyword evidence="1" id="KW-0812">Transmembrane</keyword>
<reference evidence="3" key="1">
    <citation type="journal article" date="2019" name="Int. J. Syst. Evol. Microbiol.">
        <title>The Global Catalogue of Microorganisms (GCM) 10K type strain sequencing project: providing services to taxonomists for standard genome sequencing and annotation.</title>
        <authorList>
            <consortium name="The Broad Institute Genomics Platform"/>
            <consortium name="The Broad Institute Genome Sequencing Center for Infectious Disease"/>
            <person name="Wu L."/>
            <person name="Ma J."/>
        </authorList>
    </citation>
    <scope>NUCLEOTIDE SEQUENCE [LARGE SCALE GENOMIC DNA]</scope>
    <source>
        <strain evidence="3">TISTR 1858</strain>
    </source>
</reference>
<proteinExistence type="predicted"/>
<organism evidence="2 3">
    <name type="scientific">Oceanobacillus kapialis</name>
    <dbReference type="NCBI Taxonomy" id="481353"/>
    <lineage>
        <taxon>Bacteria</taxon>
        <taxon>Bacillati</taxon>
        <taxon>Bacillota</taxon>
        <taxon>Bacilli</taxon>
        <taxon>Bacillales</taxon>
        <taxon>Bacillaceae</taxon>
        <taxon>Oceanobacillus</taxon>
    </lineage>
</organism>
<feature type="transmembrane region" description="Helical" evidence="1">
    <location>
        <begin position="45"/>
        <end position="62"/>
    </location>
</feature>
<name>A0ABW5PWQ6_9BACI</name>